<protein>
    <submittedName>
        <fullName evidence="1">Uncharacterized protein</fullName>
    </submittedName>
</protein>
<reference evidence="1" key="1">
    <citation type="submission" date="2009-02" db="EMBL/GenBank/DDBJ databases">
        <title>The Genome Sequence of Ajellomyces capsulatus strain G186AR.</title>
        <authorList>
            <consortium name="The Broad Institute Genome Sequencing Platform"/>
            <person name="Champion M."/>
            <person name="Cuomo C."/>
            <person name="Ma L.-J."/>
            <person name="Henn M.R."/>
            <person name="Sil A."/>
            <person name="Goldman B."/>
            <person name="Young S.K."/>
            <person name="Kodira C.D."/>
            <person name="Zeng Q."/>
            <person name="Koehrsen M."/>
            <person name="Alvarado L."/>
            <person name="Berlin A."/>
            <person name="Borenstein D."/>
            <person name="Chen Z."/>
            <person name="Engels R."/>
            <person name="Freedman E."/>
            <person name="Gellesch M."/>
            <person name="Goldberg J."/>
            <person name="Griggs A."/>
            <person name="Gujja S."/>
            <person name="Heiman D."/>
            <person name="Hepburn T."/>
            <person name="Howarth C."/>
            <person name="Jen D."/>
            <person name="Larson L."/>
            <person name="Lewis B."/>
            <person name="Mehta T."/>
            <person name="Park D."/>
            <person name="Pearson M."/>
            <person name="Roberts A."/>
            <person name="Saif S."/>
            <person name="Shea T."/>
            <person name="Shenoy N."/>
            <person name="Sisk P."/>
            <person name="Stolte C."/>
            <person name="Sykes S."/>
            <person name="Walk T."/>
            <person name="White J."/>
            <person name="Yandava C."/>
            <person name="Klein B."/>
            <person name="McEwen J.G."/>
            <person name="Puccia R."/>
            <person name="Goldman G.H."/>
            <person name="Felipe M.S."/>
            <person name="Nino-Vega G."/>
            <person name="San-Blas G."/>
            <person name="Taylor J."/>
            <person name="Mendoza L."/>
            <person name="Galagan J."/>
            <person name="Nusbaum C."/>
            <person name="Birren B."/>
        </authorList>
    </citation>
    <scope>NUCLEOTIDE SEQUENCE</scope>
    <source>
        <strain evidence="1">G186AR</strain>
    </source>
</reference>
<proteinExistence type="predicted"/>
<gene>
    <name evidence="1" type="ORF">HCBG_06470</name>
</gene>
<dbReference type="GeneID" id="69039486"/>
<dbReference type="Proteomes" id="UP000001631">
    <property type="component" value="Unassembled WGS sequence"/>
</dbReference>
<dbReference type="InParanoid" id="C0NTJ0"/>
<sequence>MAERGQPFPPPDCGRRTKYGQTYFNTVLLFTTGDSSGTCPPSEEQVKEKMLILEGFMTDTPISDSLDKVMRKKKWECFGEIRCDINNEQNLKGFGMSTSGTENAREERDKAQDIQVYSYNSISGPEMRAKLKHALPYAKKRLSLAACWISSAQLKPVDPAPQSTIVADVKLAKTEFSATP</sequence>
<evidence type="ECO:0000313" key="2">
    <source>
        <dbReference type="Proteomes" id="UP000001631"/>
    </source>
</evidence>
<dbReference type="EMBL" id="GG663371">
    <property type="protein sequence ID" value="EEH05351.1"/>
    <property type="molecule type" value="Genomic_DNA"/>
</dbReference>
<name>C0NTJ0_AJECG</name>
<evidence type="ECO:0000313" key="1">
    <source>
        <dbReference type="EMBL" id="EEH05351.1"/>
    </source>
</evidence>
<dbReference type="RefSeq" id="XP_045285832.1">
    <property type="nucleotide sequence ID" value="XM_045433519.1"/>
</dbReference>
<dbReference type="HOGENOM" id="CLU_1495764_0_0_1"/>
<dbReference type="AlphaFoldDB" id="C0NTJ0"/>
<accession>C0NTJ0</accession>
<organism evidence="1 2">
    <name type="scientific">Ajellomyces capsulatus (strain G186AR / H82 / ATCC MYA-2454 / RMSCC 2432)</name>
    <name type="common">Darling's disease fungus</name>
    <name type="synonym">Histoplasma capsulatum</name>
    <dbReference type="NCBI Taxonomy" id="447093"/>
    <lineage>
        <taxon>Eukaryota</taxon>
        <taxon>Fungi</taxon>
        <taxon>Dikarya</taxon>
        <taxon>Ascomycota</taxon>
        <taxon>Pezizomycotina</taxon>
        <taxon>Eurotiomycetes</taxon>
        <taxon>Eurotiomycetidae</taxon>
        <taxon>Onygenales</taxon>
        <taxon>Ajellomycetaceae</taxon>
        <taxon>Histoplasma</taxon>
    </lineage>
</organism>
<keyword evidence="2" id="KW-1185">Reference proteome</keyword>